<feature type="region of interest" description="Disordered" evidence="1">
    <location>
        <begin position="35"/>
        <end position="54"/>
    </location>
</feature>
<keyword evidence="3" id="KW-1185">Reference proteome</keyword>
<dbReference type="EMBL" id="JASZZN010000001">
    <property type="protein sequence ID" value="MDM4014172.1"/>
    <property type="molecule type" value="Genomic_DNA"/>
</dbReference>
<protein>
    <submittedName>
        <fullName evidence="2">DUF1499 domain-containing protein</fullName>
    </submittedName>
</protein>
<comment type="caution">
    <text evidence="2">The sequence shown here is derived from an EMBL/GenBank/DDBJ whole genome shotgun (WGS) entry which is preliminary data.</text>
</comment>
<name>A0ABT7PCF3_9BACT</name>
<evidence type="ECO:0000313" key="3">
    <source>
        <dbReference type="Proteomes" id="UP001239462"/>
    </source>
</evidence>
<dbReference type="Proteomes" id="UP001239462">
    <property type="component" value="Unassembled WGS sequence"/>
</dbReference>
<organism evidence="2 3">
    <name type="scientific">Roseiconus lacunae</name>
    <dbReference type="NCBI Taxonomy" id="2605694"/>
    <lineage>
        <taxon>Bacteria</taxon>
        <taxon>Pseudomonadati</taxon>
        <taxon>Planctomycetota</taxon>
        <taxon>Planctomycetia</taxon>
        <taxon>Pirellulales</taxon>
        <taxon>Pirellulaceae</taxon>
        <taxon>Roseiconus</taxon>
    </lineage>
</organism>
<feature type="region of interest" description="Disordered" evidence="1">
    <location>
        <begin position="75"/>
        <end position="100"/>
    </location>
</feature>
<accession>A0ABT7PCF3</accession>
<reference evidence="2 3" key="1">
    <citation type="submission" date="2023-06" db="EMBL/GenBank/DDBJ databases">
        <title>Roseiconus lacunae JC819 isolated from Gulf of Mannar region, Tamil Nadu.</title>
        <authorList>
            <person name="Pk S."/>
            <person name="Ch S."/>
            <person name="Ch V.R."/>
        </authorList>
    </citation>
    <scope>NUCLEOTIDE SEQUENCE [LARGE SCALE GENOMIC DNA]</scope>
    <source>
        <strain evidence="2 3">JC819</strain>
    </source>
</reference>
<evidence type="ECO:0000256" key="1">
    <source>
        <dbReference type="SAM" id="MobiDB-lite"/>
    </source>
</evidence>
<dbReference type="InterPro" id="IPR010865">
    <property type="entry name" value="DUF1499"/>
</dbReference>
<proteinExistence type="predicted"/>
<dbReference type="RefSeq" id="WP_289161929.1">
    <property type="nucleotide sequence ID" value="NZ_JASZZN010000001.1"/>
</dbReference>
<gene>
    <name evidence="2" type="ORF">QTN89_01935</name>
</gene>
<dbReference type="Pfam" id="PF07386">
    <property type="entry name" value="DUF1499"/>
    <property type="match status" value="1"/>
</dbReference>
<evidence type="ECO:0000313" key="2">
    <source>
        <dbReference type="EMBL" id="MDM4014172.1"/>
    </source>
</evidence>
<sequence length="163" mass="18383">MKMIGWIALAITATILAAIAWRVDDWSRDWTENTAQLSDDASQPELRPVRWDGSAEQAESRIRSWVETKRNWQVIGPQDQDAIPDSQPTSDDQQSEKNRTLHLTRSTSVFRFVDDLFVTIIPNPNGNGCRIEATSESRLGKGDLGQNPRNLIELTKGITPPRK</sequence>